<name>A0A0F8YNN3_9ZZZZ</name>
<reference evidence="1" key="1">
    <citation type="journal article" date="2015" name="Nature">
        <title>Complex archaea that bridge the gap between prokaryotes and eukaryotes.</title>
        <authorList>
            <person name="Spang A."/>
            <person name="Saw J.H."/>
            <person name="Jorgensen S.L."/>
            <person name="Zaremba-Niedzwiedzka K."/>
            <person name="Martijn J."/>
            <person name="Lind A.E."/>
            <person name="van Eijk R."/>
            <person name="Schleper C."/>
            <person name="Guy L."/>
            <person name="Ettema T.J."/>
        </authorList>
    </citation>
    <scope>NUCLEOTIDE SEQUENCE</scope>
</reference>
<feature type="non-terminal residue" evidence="1">
    <location>
        <position position="1"/>
    </location>
</feature>
<organism evidence="1">
    <name type="scientific">marine sediment metagenome</name>
    <dbReference type="NCBI Taxonomy" id="412755"/>
    <lineage>
        <taxon>unclassified sequences</taxon>
        <taxon>metagenomes</taxon>
        <taxon>ecological metagenomes</taxon>
    </lineage>
</organism>
<accession>A0A0F8YNN3</accession>
<feature type="non-terminal residue" evidence="1">
    <location>
        <position position="339"/>
    </location>
</feature>
<gene>
    <name evidence="1" type="ORF">LCGC14_3132470</name>
</gene>
<sequence>DGICLDGGVEIKEGVICATRLEIFNITSVNVTKQNVTILEDFIVVGNLTLGQKITFAFNEVIDNIVDGWITITGNLNVTGTIYAGDIFGFLRDDGDTATGNYTFQDNVTILGTLFGGSPVKISGGLNVTGNLNAIDNLTIFEYFFLDSDYSIPPGPSKILRRDSATKAVFGVQNIIADASSDTGVGYVLNTSVGEYRIDLHSALDTQNPNDTVHHLLGANNREIWRLNSNSDSSFSFESGLDSEIVMINRTGLFVTGDLNLTGNISLPFGDLVSEQNPDAVDAIRIKASGSDVDVVLGGVTDLFSVWNAADTTPVFFVNNVGNTDVLGDLTIGDDIFMS</sequence>
<comment type="caution">
    <text evidence="1">The sequence shown here is derived from an EMBL/GenBank/DDBJ whole genome shotgun (WGS) entry which is preliminary data.</text>
</comment>
<dbReference type="EMBL" id="LAZR01068407">
    <property type="protein sequence ID" value="KKK49696.1"/>
    <property type="molecule type" value="Genomic_DNA"/>
</dbReference>
<evidence type="ECO:0000313" key="1">
    <source>
        <dbReference type="EMBL" id="KKK49696.1"/>
    </source>
</evidence>
<protein>
    <submittedName>
        <fullName evidence="1">Uncharacterized protein</fullName>
    </submittedName>
</protein>
<proteinExistence type="predicted"/>
<dbReference type="AlphaFoldDB" id="A0A0F8YNN3"/>